<organism evidence="2 3">
    <name type="scientific">Allacma fusca</name>
    <dbReference type="NCBI Taxonomy" id="39272"/>
    <lineage>
        <taxon>Eukaryota</taxon>
        <taxon>Metazoa</taxon>
        <taxon>Ecdysozoa</taxon>
        <taxon>Arthropoda</taxon>
        <taxon>Hexapoda</taxon>
        <taxon>Collembola</taxon>
        <taxon>Symphypleona</taxon>
        <taxon>Sminthuridae</taxon>
        <taxon>Allacma</taxon>
    </lineage>
</organism>
<evidence type="ECO:0000313" key="2">
    <source>
        <dbReference type="EMBL" id="CAG7710875.1"/>
    </source>
</evidence>
<proteinExistence type="predicted"/>
<feature type="transmembrane region" description="Helical" evidence="1">
    <location>
        <begin position="9"/>
        <end position="31"/>
    </location>
</feature>
<accession>A0A8J2JWM5</accession>
<keyword evidence="3" id="KW-1185">Reference proteome</keyword>
<keyword evidence="1" id="KW-1133">Transmembrane helix</keyword>
<name>A0A8J2JWM5_9HEXA</name>
<dbReference type="Proteomes" id="UP000708208">
    <property type="component" value="Unassembled WGS sequence"/>
</dbReference>
<dbReference type="EMBL" id="CAJVCH010032039">
    <property type="protein sequence ID" value="CAG7710875.1"/>
    <property type="molecule type" value="Genomic_DNA"/>
</dbReference>
<comment type="caution">
    <text evidence="2">The sequence shown here is derived from an EMBL/GenBank/DDBJ whole genome shotgun (WGS) entry which is preliminary data.</text>
</comment>
<keyword evidence="1" id="KW-0472">Membrane</keyword>
<gene>
    <name evidence="2" type="ORF">AFUS01_LOCUS5064</name>
</gene>
<feature type="non-terminal residue" evidence="2">
    <location>
        <position position="1"/>
    </location>
</feature>
<keyword evidence="1" id="KW-0812">Transmembrane</keyword>
<reference evidence="2" key="1">
    <citation type="submission" date="2021-06" db="EMBL/GenBank/DDBJ databases">
        <authorList>
            <person name="Hodson N. C."/>
            <person name="Mongue J. A."/>
            <person name="Jaron S. K."/>
        </authorList>
    </citation>
    <scope>NUCLEOTIDE SEQUENCE</scope>
</reference>
<protein>
    <submittedName>
        <fullName evidence="2">Uncharacterized protein</fullName>
    </submittedName>
</protein>
<evidence type="ECO:0000256" key="1">
    <source>
        <dbReference type="SAM" id="Phobius"/>
    </source>
</evidence>
<sequence>NPLLGNPQALLLTMATKVVLFSLLLATVFVVQTSSQCCGLDAFAAFFNGGASTCDDGTTGTPCCGYGRCNLFCCDCNGGCRSSGRGKRQVGVTNNHLTNTLKSLDRNGDGGVD</sequence>
<dbReference type="AlphaFoldDB" id="A0A8J2JWM5"/>
<evidence type="ECO:0000313" key="3">
    <source>
        <dbReference type="Proteomes" id="UP000708208"/>
    </source>
</evidence>